<evidence type="ECO:0000313" key="2">
    <source>
        <dbReference type="Proteomes" id="UP000694892"/>
    </source>
</evidence>
<accession>A0A974DSD2</accession>
<gene>
    <name evidence="1" type="ORF">XELAEV_18013689mg</name>
</gene>
<evidence type="ECO:0000313" key="1">
    <source>
        <dbReference type="EMBL" id="OCT95997.1"/>
    </source>
</evidence>
<dbReference type="Proteomes" id="UP000694892">
    <property type="component" value="Chromosome 2L"/>
</dbReference>
<dbReference type="AlphaFoldDB" id="A0A974DSD2"/>
<sequence>MILSMFQYTWVWLCTIKICSMTNKLYGYTFKPTFLVFNSIHFYPINDFFTPFSYQFQKSCLDIFLQEAENQMHV</sequence>
<name>A0A974DSD2_XENLA</name>
<protein>
    <submittedName>
        <fullName evidence="1">Uncharacterized protein</fullName>
    </submittedName>
</protein>
<organism evidence="1 2">
    <name type="scientific">Xenopus laevis</name>
    <name type="common">African clawed frog</name>
    <dbReference type="NCBI Taxonomy" id="8355"/>
    <lineage>
        <taxon>Eukaryota</taxon>
        <taxon>Metazoa</taxon>
        <taxon>Chordata</taxon>
        <taxon>Craniata</taxon>
        <taxon>Vertebrata</taxon>
        <taxon>Euteleostomi</taxon>
        <taxon>Amphibia</taxon>
        <taxon>Batrachia</taxon>
        <taxon>Anura</taxon>
        <taxon>Pipoidea</taxon>
        <taxon>Pipidae</taxon>
        <taxon>Xenopodinae</taxon>
        <taxon>Xenopus</taxon>
        <taxon>Xenopus</taxon>
    </lineage>
</organism>
<proteinExistence type="predicted"/>
<dbReference type="EMBL" id="CM004468">
    <property type="protein sequence ID" value="OCT95997.1"/>
    <property type="molecule type" value="Genomic_DNA"/>
</dbReference>
<reference evidence="2" key="1">
    <citation type="journal article" date="2016" name="Nature">
        <title>Genome evolution in the allotetraploid frog Xenopus laevis.</title>
        <authorList>
            <person name="Session A.M."/>
            <person name="Uno Y."/>
            <person name="Kwon T."/>
            <person name="Chapman J.A."/>
            <person name="Toyoda A."/>
            <person name="Takahashi S."/>
            <person name="Fukui A."/>
            <person name="Hikosaka A."/>
            <person name="Suzuki A."/>
            <person name="Kondo M."/>
            <person name="van Heeringen S.J."/>
            <person name="Quigley I."/>
            <person name="Heinz S."/>
            <person name="Ogino H."/>
            <person name="Ochi H."/>
            <person name="Hellsten U."/>
            <person name="Lyons J.B."/>
            <person name="Simakov O."/>
            <person name="Putnam N."/>
            <person name="Stites J."/>
            <person name="Kuroki Y."/>
            <person name="Tanaka T."/>
            <person name="Michiue T."/>
            <person name="Watanabe M."/>
            <person name="Bogdanovic O."/>
            <person name="Lister R."/>
            <person name="Georgiou G."/>
            <person name="Paranjpe S.S."/>
            <person name="van Kruijsbergen I."/>
            <person name="Shu S."/>
            <person name="Carlson J."/>
            <person name="Kinoshita T."/>
            <person name="Ohta Y."/>
            <person name="Mawaribuchi S."/>
            <person name="Jenkins J."/>
            <person name="Grimwood J."/>
            <person name="Schmutz J."/>
            <person name="Mitros T."/>
            <person name="Mozaffari S.V."/>
            <person name="Suzuki Y."/>
            <person name="Haramoto Y."/>
            <person name="Yamamoto T.S."/>
            <person name="Takagi C."/>
            <person name="Heald R."/>
            <person name="Miller K."/>
            <person name="Haudenschild C."/>
            <person name="Kitzman J."/>
            <person name="Nakayama T."/>
            <person name="Izutsu Y."/>
            <person name="Robert J."/>
            <person name="Fortriede J."/>
            <person name="Burns K."/>
            <person name="Lotay V."/>
            <person name="Karimi K."/>
            <person name="Yasuoka Y."/>
            <person name="Dichmann D.S."/>
            <person name="Flajnik M.F."/>
            <person name="Houston D.W."/>
            <person name="Shendure J."/>
            <person name="DuPasquier L."/>
            <person name="Vize P.D."/>
            <person name="Zorn A.M."/>
            <person name="Ito M."/>
            <person name="Marcotte E.M."/>
            <person name="Wallingford J.B."/>
            <person name="Ito Y."/>
            <person name="Asashima M."/>
            <person name="Ueno N."/>
            <person name="Matsuda Y."/>
            <person name="Veenstra G.J."/>
            <person name="Fujiyama A."/>
            <person name="Harland R.M."/>
            <person name="Taira M."/>
            <person name="Rokhsar D.S."/>
        </authorList>
    </citation>
    <scope>NUCLEOTIDE SEQUENCE [LARGE SCALE GENOMIC DNA]</scope>
    <source>
        <strain evidence="2">J</strain>
    </source>
</reference>